<evidence type="ECO:0000313" key="3">
    <source>
        <dbReference type="Proteomes" id="UP000270343"/>
    </source>
</evidence>
<feature type="compositionally biased region" description="Low complexity" evidence="1">
    <location>
        <begin position="145"/>
        <end position="158"/>
    </location>
</feature>
<dbReference type="AlphaFoldDB" id="A0A3B0B9U8"/>
<feature type="compositionally biased region" description="Low complexity" evidence="1">
    <location>
        <begin position="114"/>
        <end position="123"/>
    </location>
</feature>
<organism evidence="2 3">
    <name type="scientific">Streptomyces klenkii</name>
    <dbReference type="NCBI Taxonomy" id="1420899"/>
    <lineage>
        <taxon>Bacteria</taxon>
        <taxon>Bacillati</taxon>
        <taxon>Actinomycetota</taxon>
        <taxon>Actinomycetes</taxon>
        <taxon>Kitasatosporales</taxon>
        <taxon>Streptomycetaceae</taxon>
        <taxon>Streptomyces</taxon>
    </lineage>
</organism>
<evidence type="ECO:0000256" key="1">
    <source>
        <dbReference type="SAM" id="MobiDB-lite"/>
    </source>
</evidence>
<dbReference type="EMBL" id="RBAM01000008">
    <property type="protein sequence ID" value="RKN70415.1"/>
    <property type="molecule type" value="Genomic_DNA"/>
</dbReference>
<dbReference type="OrthoDB" id="3871158at2"/>
<keyword evidence="3" id="KW-1185">Reference proteome</keyword>
<evidence type="ECO:0000313" key="2">
    <source>
        <dbReference type="EMBL" id="RKN70415.1"/>
    </source>
</evidence>
<gene>
    <name evidence="2" type="ORF">D7231_21385</name>
</gene>
<comment type="caution">
    <text evidence="2">The sequence shown here is derived from an EMBL/GenBank/DDBJ whole genome shotgun (WGS) entry which is preliminary data.</text>
</comment>
<name>A0A3B0B9U8_9ACTN</name>
<sequence length="329" mass="34493">MLKHAIPPASFFTQVPNEILRHPRLSSDAVRLLTWQLSLPDGANEPLSKTAERAGIKKIAFLRAKRQLLGEGYLHEWRLQGEGGRWSTTQLVSSVPLSAEEALAVRGGGPPTGGIPAAGEPTGRSVGRYPKDNNGENSCHPPSPAAGETAEQAAGQAADPPPEWTGPPAPLIERGARALAAVARAERRLRLSAPDVARLAPLAGEWLQRGVPMAEFREALTARLPRVVHHPAGLVRGRLVRKMPPAPAFAAQRASMPQVGGAPPPRVAGMRECGGDHVQPRLFRPVADEVLCRECCCDAPAVPGAVAAALRGAGAVRAALRGGGGAVPV</sequence>
<feature type="region of interest" description="Disordered" evidence="1">
    <location>
        <begin position="107"/>
        <end position="168"/>
    </location>
</feature>
<protein>
    <submittedName>
        <fullName evidence="2">Uncharacterized protein</fullName>
    </submittedName>
</protein>
<proteinExistence type="predicted"/>
<dbReference type="Proteomes" id="UP000270343">
    <property type="component" value="Unassembled WGS sequence"/>
</dbReference>
<dbReference type="RefSeq" id="WP_120757079.1">
    <property type="nucleotide sequence ID" value="NZ_RBAM01000008.1"/>
</dbReference>
<feature type="compositionally biased region" description="Pro residues" evidence="1">
    <location>
        <begin position="159"/>
        <end position="168"/>
    </location>
</feature>
<accession>A0A3B0B9U8</accession>
<reference evidence="2 3" key="1">
    <citation type="journal article" date="2015" name="Antonie Van Leeuwenhoek">
        <title>Streptomyces klenkii sp. nov., isolated from deep marine sediment.</title>
        <authorList>
            <person name="Veyisoglu A."/>
            <person name="Sahin N."/>
        </authorList>
    </citation>
    <scope>NUCLEOTIDE SEQUENCE [LARGE SCALE GENOMIC DNA]</scope>
    <source>
        <strain evidence="2 3">KCTC 29202</strain>
    </source>
</reference>